<reference evidence="4" key="1">
    <citation type="journal article" date="2011" name="Nat. Genet.">
        <title>The genome of the mesopolyploid crop species Brassica rapa.</title>
        <authorList>
            <consortium name="Brassica rapa Genome Sequencing Project Consortium"/>
            <person name="Wang X."/>
            <person name="Wang H."/>
            <person name="Wang J."/>
            <person name="Sun R."/>
            <person name="Wu J."/>
            <person name="Liu S."/>
            <person name="Bai Y."/>
            <person name="Mun J.H."/>
            <person name="Bancroft I."/>
            <person name="Cheng F."/>
            <person name="Huang S."/>
            <person name="Li X."/>
            <person name="Hua W."/>
            <person name="Wang J."/>
            <person name="Wang X."/>
            <person name="Freeling M."/>
            <person name="Pires J.C."/>
            <person name="Paterson A.H."/>
            <person name="Chalhoub B."/>
            <person name="Wang B."/>
            <person name="Hayward A."/>
            <person name="Sharpe A.G."/>
            <person name="Park B.S."/>
            <person name="Weisshaar B."/>
            <person name="Liu B."/>
            <person name="Li B."/>
            <person name="Liu B."/>
            <person name="Tong C."/>
            <person name="Song C."/>
            <person name="Duran C."/>
            <person name="Peng C."/>
            <person name="Geng C."/>
            <person name="Koh C."/>
            <person name="Lin C."/>
            <person name="Edwards D."/>
            <person name="Mu D."/>
            <person name="Shen D."/>
            <person name="Soumpourou E."/>
            <person name="Li F."/>
            <person name="Fraser F."/>
            <person name="Conant G."/>
            <person name="Lassalle G."/>
            <person name="King G.J."/>
            <person name="Bonnema G."/>
            <person name="Tang H."/>
            <person name="Wang H."/>
            <person name="Belcram H."/>
            <person name="Zhou H."/>
            <person name="Hirakawa H."/>
            <person name="Abe H."/>
            <person name="Guo H."/>
            <person name="Wang H."/>
            <person name="Jin H."/>
            <person name="Parkin I.A."/>
            <person name="Batley J."/>
            <person name="Kim J.S."/>
            <person name="Just J."/>
            <person name="Li J."/>
            <person name="Xu J."/>
            <person name="Deng J."/>
            <person name="Kim J.A."/>
            <person name="Li J."/>
            <person name="Yu J."/>
            <person name="Meng J."/>
            <person name="Wang J."/>
            <person name="Min J."/>
            <person name="Poulain J."/>
            <person name="Wang J."/>
            <person name="Hatakeyama K."/>
            <person name="Wu K."/>
            <person name="Wang L."/>
            <person name="Fang L."/>
            <person name="Trick M."/>
            <person name="Links M.G."/>
            <person name="Zhao M."/>
            <person name="Jin M."/>
            <person name="Ramchiary N."/>
            <person name="Drou N."/>
            <person name="Berkman P.J."/>
            <person name="Cai Q."/>
            <person name="Huang Q."/>
            <person name="Li R."/>
            <person name="Tabata S."/>
            <person name="Cheng S."/>
            <person name="Zhang S."/>
            <person name="Zhang S."/>
            <person name="Huang S."/>
            <person name="Sato S."/>
            <person name="Sun S."/>
            <person name="Kwon S.J."/>
            <person name="Choi S.R."/>
            <person name="Lee T.H."/>
            <person name="Fan W."/>
            <person name="Zhao X."/>
            <person name="Tan X."/>
            <person name="Xu X."/>
            <person name="Wang Y."/>
            <person name="Qiu Y."/>
            <person name="Yin Y."/>
            <person name="Li Y."/>
            <person name="Du Y."/>
            <person name="Liao Y."/>
            <person name="Lim Y."/>
            <person name="Narusaka Y."/>
            <person name="Wang Y."/>
            <person name="Wang Z."/>
            <person name="Li Z."/>
            <person name="Wang Z."/>
            <person name="Xiong Z."/>
            <person name="Zhang Z."/>
        </authorList>
    </citation>
    <scope>NUCLEOTIDE SEQUENCE [LARGE SCALE GENOMIC DNA]</scope>
    <source>
        <strain evidence="4">cv. Chiifu-401-42</strain>
    </source>
</reference>
<accession>A0A3P5YBD4</accession>
<keyword evidence="4" id="KW-1185">Reference proteome</keyword>
<dbReference type="EnsemblPlants" id="Bra018843.1">
    <property type="protein sequence ID" value="Bra018843.1-P"/>
    <property type="gene ID" value="Bra018843"/>
</dbReference>
<reference evidence="2" key="3">
    <citation type="submission" date="2018-11" db="EMBL/GenBank/DDBJ databases">
        <authorList>
            <consortium name="Genoscope - CEA"/>
            <person name="William W."/>
        </authorList>
    </citation>
    <scope>NUCLEOTIDE SEQUENCE</scope>
</reference>
<dbReference type="Proteomes" id="UP000011750">
    <property type="component" value="Chromosome A06"/>
</dbReference>
<proteinExistence type="predicted"/>
<gene>
    <name evidence="2" type="ORF">BRAA06T23532Z</name>
    <name evidence="1" type="ORF">BRAPAZ1V2_A06P03360.2</name>
</gene>
<name>A0A3P5YBD4_BRACM</name>
<evidence type="ECO:0000313" key="1">
    <source>
        <dbReference type="EMBL" id="CAG7868096.1"/>
    </source>
</evidence>
<dbReference type="EMBL" id="LS974622">
    <property type="protein sequence ID" value="CAG7868096.1"/>
    <property type="molecule type" value="Genomic_DNA"/>
</dbReference>
<reference evidence="3" key="4">
    <citation type="submission" date="2023-03" db="UniProtKB">
        <authorList>
            <consortium name="EnsemblPlants"/>
        </authorList>
    </citation>
    <scope>IDENTIFICATION</scope>
    <source>
        <strain evidence="3">cv. Chiifu-401-42</strain>
    </source>
</reference>
<dbReference type="Proteomes" id="UP000694005">
    <property type="component" value="Chromosome A06"/>
</dbReference>
<reference evidence="4" key="2">
    <citation type="journal article" date="2018" name="Hortic Res">
        <title>Improved Brassica rapa reference genome by single-molecule sequencing and chromosome conformation capture technologies.</title>
        <authorList>
            <person name="Zhang L."/>
            <person name="Cai X."/>
            <person name="Wu J."/>
            <person name="Liu M."/>
            <person name="Grob S."/>
            <person name="Cheng F."/>
            <person name="Liang J."/>
            <person name="Cai C."/>
            <person name="Liu Z."/>
            <person name="Liu B."/>
            <person name="Wang F."/>
            <person name="Li S."/>
            <person name="Liu F."/>
            <person name="Li X."/>
            <person name="Cheng L."/>
            <person name="Yang W."/>
            <person name="Li M.H."/>
            <person name="Grossniklaus U."/>
            <person name="Zheng H."/>
            <person name="Wang X."/>
        </authorList>
    </citation>
    <scope>NUCLEOTIDE SEQUENCE [LARGE SCALE GENOMIC DNA]</scope>
    <source>
        <strain evidence="4">cv. Chiifu-401-42</strain>
    </source>
</reference>
<dbReference type="AlphaFoldDB" id="A0A3P5YBD4"/>
<dbReference type="Gramene" id="A06p03360.2_BraZ1">
    <property type="protein sequence ID" value="A06p03360.2_BraZ1.CDS"/>
    <property type="gene ID" value="A06g03360.2_BraZ1"/>
</dbReference>
<sequence>MSFGYRENVHCSKILLCFEFLGFAYKLKVYVLTLDLECDFLIDLSNKHFLFASVFDFGVEQAELQPKSLFCLDWKKTCKEAICLHTQKNL</sequence>
<evidence type="ECO:0000313" key="2">
    <source>
        <dbReference type="EMBL" id="VDC64992.1"/>
    </source>
</evidence>
<evidence type="ECO:0000313" key="3">
    <source>
        <dbReference type="EnsemblPlants" id="Bra018843.1-P"/>
    </source>
</evidence>
<dbReference type="EMBL" id="LR031569">
    <property type="protein sequence ID" value="VDC64992.1"/>
    <property type="molecule type" value="Genomic_DNA"/>
</dbReference>
<dbReference type="Gramene" id="Bra018843.1">
    <property type="protein sequence ID" value="Bra018843.1-P"/>
    <property type="gene ID" value="Bra018843"/>
</dbReference>
<dbReference type="HOGENOM" id="CLU_2443966_0_0_1"/>
<evidence type="ECO:0000313" key="4">
    <source>
        <dbReference type="Proteomes" id="UP000011750"/>
    </source>
</evidence>
<protein>
    <submittedName>
        <fullName evidence="2 3">Uncharacterized protein</fullName>
    </submittedName>
</protein>
<accession>M4DQQ0</accession>
<organism evidence="2">
    <name type="scientific">Brassica campestris</name>
    <name type="common">Field mustard</name>
    <dbReference type="NCBI Taxonomy" id="3711"/>
    <lineage>
        <taxon>Eukaryota</taxon>
        <taxon>Viridiplantae</taxon>
        <taxon>Streptophyta</taxon>
        <taxon>Embryophyta</taxon>
        <taxon>Tracheophyta</taxon>
        <taxon>Spermatophyta</taxon>
        <taxon>Magnoliopsida</taxon>
        <taxon>eudicotyledons</taxon>
        <taxon>Gunneridae</taxon>
        <taxon>Pentapetalae</taxon>
        <taxon>rosids</taxon>
        <taxon>malvids</taxon>
        <taxon>Brassicales</taxon>
        <taxon>Brassicaceae</taxon>
        <taxon>Brassiceae</taxon>
        <taxon>Brassica</taxon>
    </lineage>
</organism>